<sequence length="178" mass="19311">MQWLMSVRSHPAGRLSGALNAQKKDDLEKRKTWSENWTSGLLWGVPDCTGTSRTNISDAHYMGTSDVLGGPSHPLLTPPPSWAAPHPPAILYRSCVKVKEDVARALKLFTGSGSIDVDGQEVQAVRFCGSQLATSNHLPASGEALHKLENKICHHFLRRTCATTDEKASQPCPGTTLI</sequence>
<dbReference type="AlphaFoldDB" id="A0A4Z2HUC9"/>
<dbReference type="Proteomes" id="UP000314294">
    <property type="component" value="Unassembled WGS sequence"/>
</dbReference>
<accession>A0A4Z2HUC9</accession>
<organism evidence="1 2">
    <name type="scientific">Liparis tanakae</name>
    <name type="common">Tanaka's snailfish</name>
    <dbReference type="NCBI Taxonomy" id="230148"/>
    <lineage>
        <taxon>Eukaryota</taxon>
        <taxon>Metazoa</taxon>
        <taxon>Chordata</taxon>
        <taxon>Craniata</taxon>
        <taxon>Vertebrata</taxon>
        <taxon>Euteleostomi</taxon>
        <taxon>Actinopterygii</taxon>
        <taxon>Neopterygii</taxon>
        <taxon>Teleostei</taxon>
        <taxon>Neoteleostei</taxon>
        <taxon>Acanthomorphata</taxon>
        <taxon>Eupercaria</taxon>
        <taxon>Perciformes</taxon>
        <taxon>Cottioidei</taxon>
        <taxon>Cottales</taxon>
        <taxon>Liparidae</taxon>
        <taxon>Liparis</taxon>
    </lineage>
</organism>
<dbReference type="EMBL" id="SRLO01000179">
    <property type="protein sequence ID" value="TNN69151.1"/>
    <property type="molecule type" value="Genomic_DNA"/>
</dbReference>
<comment type="caution">
    <text evidence="1">The sequence shown here is derived from an EMBL/GenBank/DDBJ whole genome shotgun (WGS) entry which is preliminary data.</text>
</comment>
<gene>
    <name evidence="1" type="ORF">EYF80_020618</name>
</gene>
<reference evidence="1 2" key="1">
    <citation type="submission" date="2019-03" db="EMBL/GenBank/DDBJ databases">
        <title>First draft genome of Liparis tanakae, snailfish: a comprehensive survey of snailfish specific genes.</title>
        <authorList>
            <person name="Kim W."/>
            <person name="Song I."/>
            <person name="Jeong J.-H."/>
            <person name="Kim D."/>
            <person name="Kim S."/>
            <person name="Ryu S."/>
            <person name="Song J.Y."/>
            <person name="Lee S.K."/>
        </authorList>
    </citation>
    <scope>NUCLEOTIDE SEQUENCE [LARGE SCALE GENOMIC DNA]</scope>
    <source>
        <tissue evidence="1">Muscle</tissue>
    </source>
</reference>
<proteinExistence type="predicted"/>
<evidence type="ECO:0000313" key="1">
    <source>
        <dbReference type="EMBL" id="TNN69151.1"/>
    </source>
</evidence>
<name>A0A4Z2HUC9_9TELE</name>
<evidence type="ECO:0000313" key="2">
    <source>
        <dbReference type="Proteomes" id="UP000314294"/>
    </source>
</evidence>
<protein>
    <submittedName>
        <fullName evidence="1">Uncharacterized protein</fullName>
    </submittedName>
</protein>
<keyword evidence="2" id="KW-1185">Reference proteome</keyword>